<protein>
    <recommendedName>
        <fullName evidence="3">GIY-YIG domain-containing protein</fullName>
    </recommendedName>
</protein>
<sequence>MSLFCESGTGVGAILSNLRRSKDFSACYVLLELESGTPFYVGISRSVIRRLRQHVKGENHFSASLAYRMANNKFPHKMTRDLAMADPEFRSEFDIARALLQRARVAFVEIDNPLELYLFEAYCAMELNTCEWNSFRTH</sequence>
<gene>
    <name evidence="1" type="ORF">HNQ77_001584</name>
</gene>
<accession>A0A841JT19</accession>
<keyword evidence="2" id="KW-1185">Reference proteome</keyword>
<proteinExistence type="predicted"/>
<reference evidence="1 2" key="1">
    <citation type="submission" date="2020-08" db="EMBL/GenBank/DDBJ databases">
        <title>Genomic Encyclopedia of Type Strains, Phase IV (KMG-IV): sequencing the most valuable type-strain genomes for metagenomic binning, comparative biology and taxonomic classification.</title>
        <authorList>
            <person name="Goeker M."/>
        </authorList>
    </citation>
    <scope>NUCLEOTIDE SEQUENCE [LARGE SCALE GENOMIC DNA]</scope>
    <source>
        <strain evidence="1 2">DSM 103733</strain>
    </source>
</reference>
<evidence type="ECO:0000313" key="1">
    <source>
        <dbReference type="EMBL" id="MBB6143635.1"/>
    </source>
</evidence>
<evidence type="ECO:0000313" key="2">
    <source>
        <dbReference type="Proteomes" id="UP000538666"/>
    </source>
</evidence>
<comment type="caution">
    <text evidence="1">The sequence shown here is derived from an EMBL/GenBank/DDBJ whole genome shotgun (WGS) entry which is preliminary data.</text>
</comment>
<dbReference type="Proteomes" id="UP000538666">
    <property type="component" value="Unassembled WGS sequence"/>
</dbReference>
<name>A0A841JT19_9BACT</name>
<evidence type="ECO:0008006" key="3">
    <source>
        <dbReference type="Google" id="ProtNLM"/>
    </source>
</evidence>
<organism evidence="1 2">
    <name type="scientific">Silvibacterium bohemicum</name>
    <dbReference type="NCBI Taxonomy" id="1577686"/>
    <lineage>
        <taxon>Bacteria</taxon>
        <taxon>Pseudomonadati</taxon>
        <taxon>Acidobacteriota</taxon>
        <taxon>Terriglobia</taxon>
        <taxon>Terriglobales</taxon>
        <taxon>Acidobacteriaceae</taxon>
        <taxon>Silvibacterium</taxon>
    </lineage>
</organism>
<dbReference type="AlphaFoldDB" id="A0A841JT19"/>
<dbReference type="EMBL" id="JACHEK010000003">
    <property type="protein sequence ID" value="MBB6143635.1"/>
    <property type="molecule type" value="Genomic_DNA"/>
</dbReference>